<protein>
    <submittedName>
        <fullName evidence="9">Uncharacterized protein</fullName>
    </submittedName>
</protein>
<feature type="transmembrane region" description="Helical" evidence="8">
    <location>
        <begin position="85"/>
        <end position="106"/>
    </location>
</feature>
<comment type="similarity">
    <text evidence="2">Belongs to the UPF0014 family.</text>
</comment>
<feature type="compositionally biased region" description="Basic and acidic residues" evidence="7">
    <location>
        <begin position="1027"/>
        <end position="1037"/>
    </location>
</feature>
<evidence type="ECO:0000256" key="5">
    <source>
        <dbReference type="ARBA" id="ARBA00023136"/>
    </source>
</evidence>
<feature type="transmembrane region" description="Helical" evidence="8">
    <location>
        <begin position="215"/>
        <end position="240"/>
    </location>
</feature>
<name>F8PXX1_SERL3</name>
<dbReference type="Proteomes" id="UP000008063">
    <property type="component" value="Unassembled WGS sequence"/>
</dbReference>
<feature type="compositionally biased region" description="Polar residues" evidence="7">
    <location>
        <begin position="949"/>
        <end position="958"/>
    </location>
</feature>
<evidence type="ECO:0000313" key="9">
    <source>
        <dbReference type="EMBL" id="EGN98734.1"/>
    </source>
</evidence>
<keyword evidence="10" id="KW-1185">Reference proteome</keyword>
<evidence type="ECO:0000256" key="6">
    <source>
        <dbReference type="SAM" id="Coils"/>
    </source>
</evidence>
<keyword evidence="6" id="KW-0175">Coiled coil</keyword>
<feature type="compositionally biased region" description="Basic and acidic residues" evidence="7">
    <location>
        <begin position="555"/>
        <end position="584"/>
    </location>
</feature>
<comment type="subcellular location">
    <subcellularLocation>
        <location evidence="1">Membrane</location>
        <topology evidence="1">Multi-pass membrane protein</topology>
    </subcellularLocation>
</comment>
<organism evidence="10">
    <name type="scientific">Serpula lacrymans var. lacrymans (strain S7.3)</name>
    <name type="common">Dry rot fungus</name>
    <dbReference type="NCBI Taxonomy" id="936435"/>
    <lineage>
        <taxon>Eukaryota</taxon>
        <taxon>Fungi</taxon>
        <taxon>Dikarya</taxon>
        <taxon>Basidiomycota</taxon>
        <taxon>Agaricomycotina</taxon>
        <taxon>Agaricomycetes</taxon>
        <taxon>Agaricomycetidae</taxon>
        <taxon>Boletales</taxon>
        <taxon>Coniophorineae</taxon>
        <taxon>Serpulaceae</taxon>
        <taxon>Serpula</taxon>
    </lineage>
</organism>
<dbReference type="eggNOG" id="ENOG502S07A">
    <property type="taxonomic scope" value="Eukaryota"/>
</dbReference>
<evidence type="ECO:0000256" key="3">
    <source>
        <dbReference type="ARBA" id="ARBA00022692"/>
    </source>
</evidence>
<dbReference type="OrthoDB" id="432685at2759"/>
<feature type="transmembrane region" description="Helical" evidence="8">
    <location>
        <begin position="118"/>
        <end position="141"/>
    </location>
</feature>
<dbReference type="InParanoid" id="F8PXX1"/>
<feature type="compositionally biased region" description="Basic and acidic residues" evidence="7">
    <location>
        <begin position="387"/>
        <end position="411"/>
    </location>
</feature>
<proteinExistence type="inferred from homology"/>
<keyword evidence="3 8" id="KW-0812">Transmembrane</keyword>
<evidence type="ECO:0000256" key="1">
    <source>
        <dbReference type="ARBA" id="ARBA00004141"/>
    </source>
</evidence>
<evidence type="ECO:0000256" key="8">
    <source>
        <dbReference type="SAM" id="Phobius"/>
    </source>
</evidence>
<sequence>MDAPANESTHLTWGNVGLGFSFILFDAFVSTSFGLGVGSSLVTSARVFETNNPWAVGGIACLLNLLGTFETVVNKSKKRFNHMFPSVLLSMIASTIPVSIIGIKYAMSIDPFWKPEQYIPIVGMLCGGTISGIVVSITYVLKELHDNRDKVETYLAFGASRFEACKPIARDALRLALTPTINQMSVIGIIAIPGMMTGAILGGSSVSQAAKLQMVIMFMISASTALASIISTVLTLGMVVDSDHRIRSDRIDVREHALWRGRNWVLGKIASGFWVMSTYGRSRQSIADIEQELYEIFNSHPNSRPNEAGEPVIPADALVDIFRSFSDIYNGVELLTDDETGMLKALLASNPGLEVTPQTLLAFIAEKTKHSPRDSPDGSPQEDDTILPDRGRMLDRDEDNVYSRSSSRDSRSSAGTSVYIDIPSRPPSVPPKTPTSRTGPSPFDTSRRQRSTPLNNAPSSWTKKPAPAHRRKSIDGSAGRASSDSESSFSSSPTTFGRTPGRTRAPSNPTSPSTSFSGAFSPTLGSSPFGHPISRPHSRAQSQPFNSFAQSFGSPDRDLSPDDMSPLRDRDFGNSSYEYDRPEENIMDSISSLPMPRAGSDDDDGDFDGDSSLGLVLDRSVVSSTASLEPQDRLDALQRANLEMGRKLMDAERTLQNKLSEHDSELEEFQGRLEELKSELSATKREEKELRSKERSNSTQIAALESEIAKLQKNLENARSAYQSLQKQYQEQCAESERYRNTLRRRDQEIKDHQEAAALQVLEAHKYAKEHDNYEERIAHLENELEITQQAHAQLDEQKQENLMLKETIDRMRYDMDEMRNSATNATQGGSSAGSSAANSISKSLGAELLGKMGNSRWGLKDEGEETIEEGDSGEVEMDDDDDTEGEEEEDVIQTIITRKKRKVTGRTNKVETTTFEETREYSDAYTQYHSDELTSVREIQTDPEPSIPTASSYTQTDDPPVVIPVSTQTDPEPVIIPKLTASIEIQTDDPEPEVSRSPSPHVTPEDDETMASSSSTVLPPTPKAQSLDHLHPHPHDLPPSYHQVAELDEDERDWRVAAETLKKWHEGVKIPIEPAPKGISDDAVEEWKAIKEELGIDCMVIDRLIASSEKTGQPRLSKDGKPSRKNRFYNIYNTYVYGAGKDRSPSFPGANARQIMLCMGASAFVLYMMAPYMAAQYSITGGPTYYDRSAWNSFNSMQAPGEGFGYDGTAAVWSFMGRVGGGAARIARGWPT</sequence>
<feature type="compositionally biased region" description="Polar residues" evidence="7">
    <location>
        <begin position="451"/>
        <end position="462"/>
    </location>
</feature>
<dbReference type="PANTHER" id="PTHR30028">
    <property type="entry name" value="UPF0014 INNER MEMBRANE PROTEIN YBBM-RELATED"/>
    <property type="match status" value="1"/>
</dbReference>
<gene>
    <name evidence="9" type="ORF">SERLA73DRAFT_160426</name>
</gene>
<feature type="compositionally biased region" description="Acidic residues" evidence="7">
    <location>
        <begin position="863"/>
        <end position="890"/>
    </location>
</feature>
<feature type="region of interest" description="Disordered" evidence="7">
    <location>
        <begin position="986"/>
        <end position="1041"/>
    </location>
</feature>
<feature type="transmembrane region" description="Helical" evidence="8">
    <location>
        <begin position="12"/>
        <end position="34"/>
    </location>
</feature>
<dbReference type="Pfam" id="PF03649">
    <property type="entry name" value="UPF0014"/>
    <property type="match status" value="1"/>
</dbReference>
<feature type="compositionally biased region" description="Polar residues" evidence="7">
    <location>
        <begin position="539"/>
        <end position="553"/>
    </location>
</feature>
<feature type="region of interest" description="Disordered" evidence="7">
    <location>
        <begin position="936"/>
        <end position="961"/>
    </location>
</feature>
<keyword evidence="5 8" id="KW-0472">Membrane</keyword>
<accession>F8PXX1</accession>
<keyword evidence="4 8" id="KW-1133">Transmembrane helix</keyword>
<evidence type="ECO:0000256" key="7">
    <source>
        <dbReference type="SAM" id="MobiDB-lite"/>
    </source>
</evidence>
<feature type="region of interest" description="Disordered" evidence="7">
    <location>
        <begin position="368"/>
        <end position="609"/>
    </location>
</feature>
<dbReference type="PANTHER" id="PTHR30028:SF0">
    <property type="entry name" value="PROTEIN ALUMINUM SENSITIVE 3"/>
    <property type="match status" value="1"/>
</dbReference>
<evidence type="ECO:0000256" key="2">
    <source>
        <dbReference type="ARBA" id="ARBA00005268"/>
    </source>
</evidence>
<dbReference type="Gene3D" id="1.20.5.340">
    <property type="match status" value="1"/>
</dbReference>
<dbReference type="InterPro" id="IPR005226">
    <property type="entry name" value="UPF0014_fam"/>
</dbReference>
<reference evidence="10" key="1">
    <citation type="journal article" date="2011" name="Science">
        <title>The plant cell wall-decomposing machinery underlies the functional diversity of forest fungi.</title>
        <authorList>
            <person name="Eastwood D.C."/>
            <person name="Floudas D."/>
            <person name="Binder M."/>
            <person name="Majcherczyk A."/>
            <person name="Schneider P."/>
            <person name="Aerts A."/>
            <person name="Asiegbu F.O."/>
            <person name="Baker S.E."/>
            <person name="Barry K."/>
            <person name="Bendiksby M."/>
            <person name="Blumentritt M."/>
            <person name="Coutinho P.M."/>
            <person name="Cullen D."/>
            <person name="de Vries R.P."/>
            <person name="Gathman A."/>
            <person name="Goodell B."/>
            <person name="Henrissat B."/>
            <person name="Ihrmark K."/>
            <person name="Kauserud H."/>
            <person name="Kohler A."/>
            <person name="LaButti K."/>
            <person name="Lapidus A."/>
            <person name="Lavin J.L."/>
            <person name="Lee Y.-H."/>
            <person name="Lindquist E."/>
            <person name="Lilly W."/>
            <person name="Lucas S."/>
            <person name="Morin E."/>
            <person name="Murat C."/>
            <person name="Oguiza J.A."/>
            <person name="Park J."/>
            <person name="Pisabarro A.G."/>
            <person name="Riley R."/>
            <person name="Rosling A."/>
            <person name="Salamov A."/>
            <person name="Schmidt O."/>
            <person name="Schmutz J."/>
            <person name="Skrede I."/>
            <person name="Stenlid J."/>
            <person name="Wiebenga A."/>
            <person name="Xie X."/>
            <person name="Kuees U."/>
            <person name="Hibbett D.S."/>
            <person name="Hoffmeister D."/>
            <person name="Hoegberg N."/>
            <person name="Martin F."/>
            <person name="Grigoriev I.V."/>
            <person name="Watkinson S.C."/>
        </authorList>
    </citation>
    <scope>NUCLEOTIDE SEQUENCE [LARGE SCALE GENOMIC DNA]</scope>
    <source>
        <strain evidence="10">strain S7.3</strain>
    </source>
</reference>
<feature type="transmembrane region" description="Helical" evidence="8">
    <location>
        <begin position="184"/>
        <end position="203"/>
    </location>
</feature>
<dbReference type="EMBL" id="GL945480">
    <property type="protein sequence ID" value="EGN98734.1"/>
    <property type="molecule type" value="Genomic_DNA"/>
</dbReference>
<feature type="region of interest" description="Disordered" evidence="7">
    <location>
        <begin position="856"/>
        <end position="890"/>
    </location>
</feature>
<dbReference type="STRING" id="936435.F8PXX1"/>
<feature type="compositionally biased region" description="Low complexity" evidence="7">
    <location>
        <begin position="475"/>
        <end position="517"/>
    </location>
</feature>
<dbReference type="GO" id="GO:0005886">
    <property type="term" value="C:plasma membrane"/>
    <property type="evidence" value="ECO:0007669"/>
    <property type="project" value="TreeGrafter"/>
</dbReference>
<dbReference type="OMA" id="YYDRTAW"/>
<evidence type="ECO:0000256" key="4">
    <source>
        <dbReference type="ARBA" id="ARBA00022989"/>
    </source>
</evidence>
<feature type="transmembrane region" description="Helical" evidence="8">
    <location>
        <begin position="54"/>
        <end position="73"/>
    </location>
</feature>
<dbReference type="HOGENOM" id="CLU_007283_0_0_1"/>
<evidence type="ECO:0000313" key="10">
    <source>
        <dbReference type="Proteomes" id="UP000008063"/>
    </source>
</evidence>
<feature type="coiled-coil region" evidence="6">
    <location>
        <begin position="634"/>
        <end position="801"/>
    </location>
</feature>
<dbReference type="AlphaFoldDB" id="F8PXX1"/>
<feature type="compositionally biased region" description="Pro residues" evidence="7">
    <location>
        <begin position="424"/>
        <end position="433"/>
    </location>
</feature>